<evidence type="ECO:0000313" key="2">
    <source>
        <dbReference type="EMBL" id="KIW54864.1"/>
    </source>
</evidence>
<feature type="region of interest" description="Disordered" evidence="1">
    <location>
        <begin position="1"/>
        <end position="62"/>
    </location>
</feature>
<proteinExistence type="predicted"/>
<keyword evidence="3" id="KW-1185">Reference proteome</keyword>
<reference evidence="2 3" key="1">
    <citation type="submission" date="2015-01" db="EMBL/GenBank/DDBJ databases">
        <title>The Genome Sequence of Exophiala xenobiotica CBS118157.</title>
        <authorList>
            <consortium name="The Broad Institute Genomics Platform"/>
            <person name="Cuomo C."/>
            <person name="de Hoog S."/>
            <person name="Gorbushina A."/>
            <person name="Stielow B."/>
            <person name="Teixiera M."/>
            <person name="Abouelleil A."/>
            <person name="Chapman S.B."/>
            <person name="Priest M."/>
            <person name="Young S.K."/>
            <person name="Wortman J."/>
            <person name="Nusbaum C."/>
            <person name="Birren B."/>
        </authorList>
    </citation>
    <scope>NUCLEOTIDE SEQUENCE [LARGE SCALE GENOMIC DNA]</scope>
    <source>
        <strain evidence="2 3">CBS 118157</strain>
    </source>
</reference>
<dbReference type="GeneID" id="25329104"/>
<evidence type="ECO:0000313" key="3">
    <source>
        <dbReference type="Proteomes" id="UP000054342"/>
    </source>
</evidence>
<dbReference type="Pfam" id="PF00314">
    <property type="entry name" value="Thaumatin"/>
    <property type="match status" value="1"/>
</dbReference>
<dbReference type="RefSeq" id="XP_013315448.1">
    <property type="nucleotide sequence ID" value="XM_013459994.1"/>
</dbReference>
<accession>A0A0D2F4Q2</accession>
<dbReference type="STRING" id="348802.A0A0D2F4Q2"/>
<dbReference type="PANTHER" id="PTHR31048">
    <property type="entry name" value="OS03G0233200 PROTEIN"/>
    <property type="match status" value="1"/>
</dbReference>
<gene>
    <name evidence="2" type="ORF">PV05_07196</name>
</gene>
<sequence>MPANIREQRSSSGLRSPRKPRKLHHNVGLDKPKTTAAGTPNHPSSSSSSSSRRSGTRTKRHQSLPNIYQFLIIGSAFTFTPASAHLQMHPRDVTLPLRVTNNCHEPIWPAILTQNGMGPASSGFMLNPGDTQSQTVSGDWRGRVWGRTNCSFPNSGTGPASGSGGAACATGDCGSFLQCPGAGQAPATLAEFTLSSDTYQAFYDISLVDGYNLPIGIISLLAQSGNTTLQDIPPNLTNPVCIGTSSLLAPVGSTSDADFGSNSTFPLPLDQSVTSSFVQSWCPWPLQLNPPQKPGDGVYPYPDDNIQRPIFNPCLSACAKWNKDQYCCTGSHNTPATCSPSDYSTQAKKLCPDAYSYAYDDQTSTFIIPQGGGFEVVFCPSGRSTNILGTFGDQLRQLAQTGHATRDIVALAQNVTYIREKNTAAASLTRPGASLLSVIFLLILGFLA</sequence>
<evidence type="ECO:0008006" key="4">
    <source>
        <dbReference type="Google" id="ProtNLM"/>
    </source>
</evidence>
<dbReference type="InterPro" id="IPR037176">
    <property type="entry name" value="Osmotin/thaumatin-like_sf"/>
</dbReference>
<dbReference type="AlphaFoldDB" id="A0A0D2F4Q2"/>
<evidence type="ECO:0000256" key="1">
    <source>
        <dbReference type="SAM" id="MobiDB-lite"/>
    </source>
</evidence>
<dbReference type="InterPro" id="IPR001938">
    <property type="entry name" value="Thaumatin"/>
</dbReference>
<dbReference type="PRINTS" id="PR00347">
    <property type="entry name" value="THAUMATIN"/>
</dbReference>
<dbReference type="PROSITE" id="PS51367">
    <property type="entry name" value="THAUMATIN_2"/>
    <property type="match status" value="1"/>
</dbReference>
<dbReference type="OrthoDB" id="202203at2759"/>
<dbReference type="Proteomes" id="UP000054342">
    <property type="component" value="Unassembled WGS sequence"/>
</dbReference>
<feature type="compositionally biased region" description="Basic residues" evidence="1">
    <location>
        <begin position="16"/>
        <end position="25"/>
    </location>
</feature>
<dbReference type="SMART" id="SM00205">
    <property type="entry name" value="THN"/>
    <property type="match status" value="1"/>
</dbReference>
<dbReference type="HOGENOM" id="CLU_043181_7_1_1"/>
<feature type="compositionally biased region" description="Low complexity" evidence="1">
    <location>
        <begin position="44"/>
        <end position="53"/>
    </location>
</feature>
<dbReference type="SUPFAM" id="SSF49870">
    <property type="entry name" value="Osmotin, thaumatin-like protein"/>
    <property type="match status" value="1"/>
</dbReference>
<dbReference type="EMBL" id="KN847320">
    <property type="protein sequence ID" value="KIW54864.1"/>
    <property type="molecule type" value="Genomic_DNA"/>
</dbReference>
<name>A0A0D2F4Q2_9EURO</name>
<protein>
    <recommendedName>
        <fullName evidence="4">Osmotin, thaumatin-like protein</fullName>
    </recommendedName>
</protein>
<organism evidence="2 3">
    <name type="scientific">Exophiala xenobiotica</name>
    <dbReference type="NCBI Taxonomy" id="348802"/>
    <lineage>
        <taxon>Eukaryota</taxon>
        <taxon>Fungi</taxon>
        <taxon>Dikarya</taxon>
        <taxon>Ascomycota</taxon>
        <taxon>Pezizomycotina</taxon>
        <taxon>Eurotiomycetes</taxon>
        <taxon>Chaetothyriomycetidae</taxon>
        <taxon>Chaetothyriales</taxon>
        <taxon>Herpotrichiellaceae</taxon>
        <taxon>Exophiala</taxon>
    </lineage>
</organism>
<dbReference type="Gene3D" id="2.60.110.10">
    <property type="entry name" value="Thaumatin"/>
    <property type="match status" value="1"/>
</dbReference>